<dbReference type="SUPFAM" id="SSF53335">
    <property type="entry name" value="S-adenosyl-L-methionine-dependent methyltransferases"/>
    <property type="match status" value="1"/>
</dbReference>
<sequence>MSLRPDLTAIAEAIAPASRVLDIGCGDGALLANLRDAKQVDARGMEIDGACVERCVAQGLSVVQGDANRDLADYPDKGFDYTVLSQTLQTATRPDEMLDQLLRVGRQAFVSFPNFAHWRTRSALMFGGKMPVTRAIPVSWYETPNIHHVTVKDFRELAREKGAKIEREWFFSGGTPVTAGTNWRAEFAVFQLSR</sequence>
<dbReference type="Pfam" id="PF07021">
    <property type="entry name" value="MetW"/>
    <property type="match status" value="1"/>
</dbReference>
<dbReference type="InterPro" id="IPR029063">
    <property type="entry name" value="SAM-dependent_MTases_sf"/>
</dbReference>
<organism evidence="1 2">
    <name type="scientific">Qipengyuania xiapuensis</name>
    <dbReference type="NCBI Taxonomy" id="2867236"/>
    <lineage>
        <taxon>Bacteria</taxon>
        <taxon>Pseudomonadati</taxon>
        <taxon>Pseudomonadota</taxon>
        <taxon>Alphaproteobacteria</taxon>
        <taxon>Sphingomonadales</taxon>
        <taxon>Erythrobacteraceae</taxon>
        <taxon>Qipengyuania</taxon>
    </lineage>
</organism>
<gene>
    <name evidence="1" type="primary">metW</name>
    <name evidence="1" type="ORF">K3162_07565</name>
</gene>
<dbReference type="EMBL" id="CP081296">
    <property type="protein sequence ID" value="QZD91434.1"/>
    <property type="molecule type" value="Genomic_DNA"/>
</dbReference>
<evidence type="ECO:0000313" key="2">
    <source>
        <dbReference type="Proteomes" id="UP000824300"/>
    </source>
</evidence>
<protein>
    <submittedName>
        <fullName evidence="1">Methionine biosynthesis protein MetW</fullName>
    </submittedName>
</protein>
<dbReference type="InterPro" id="IPR010743">
    <property type="entry name" value="Methionine_synth_MetW"/>
</dbReference>
<name>A0ABX8ZR78_9SPHN</name>
<dbReference type="RefSeq" id="WP_221427140.1">
    <property type="nucleotide sequence ID" value="NZ_CP081296.1"/>
</dbReference>
<dbReference type="Gene3D" id="3.40.50.150">
    <property type="entry name" value="Vaccinia Virus protein VP39"/>
    <property type="match status" value="1"/>
</dbReference>
<reference evidence="1 2" key="1">
    <citation type="submission" date="2021-08" db="EMBL/GenBank/DDBJ databases">
        <title>Comparative Genomics Analysis of the Genus Qipengyuania Reveals Extensive Genetic Diversity and Metabolic Versatility, Including the Description of Fifteen Novel Species.</title>
        <authorList>
            <person name="Liu Y."/>
        </authorList>
    </citation>
    <scope>NUCLEOTIDE SEQUENCE [LARGE SCALE GENOMIC DNA]</scope>
    <source>
        <strain evidence="1 2">1NDW3</strain>
    </source>
</reference>
<dbReference type="Proteomes" id="UP000824300">
    <property type="component" value="Chromosome"/>
</dbReference>
<dbReference type="NCBIfam" id="TIGR02081">
    <property type="entry name" value="metW"/>
    <property type="match status" value="1"/>
</dbReference>
<accession>A0ABX8ZR78</accession>
<dbReference type="CDD" id="cd02440">
    <property type="entry name" value="AdoMet_MTases"/>
    <property type="match status" value="1"/>
</dbReference>
<evidence type="ECO:0000313" key="1">
    <source>
        <dbReference type="EMBL" id="QZD91434.1"/>
    </source>
</evidence>
<keyword evidence="2" id="KW-1185">Reference proteome</keyword>
<proteinExistence type="predicted"/>